<dbReference type="NCBIfam" id="NF004824">
    <property type="entry name" value="PRK06180.1"/>
    <property type="match status" value="1"/>
</dbReference>
<dbReference type="CDD" id="cd05374">
    <property type="entry name" value="17beta-HSD-like_SDR_c"/>
    <property type="match status" value="1"/>
</dbReference>
<evidence type="ECO:0000313" key="4">
    <source>
        <dbReference type="EMBL" id="SFS06512.1"/>
    </source>
</evidence>
<keyword evidence="5" id="KW-1185">Reference proteome</keyword>
<dbReference type="GO" id="GO:0016491">
    <property type="term" value="F:oxidoreductase activity"/>
    <property type="evidence" value="ECO:0007669"/>
    <property type="project" value="UniProtKB-KW"/>
</dbReference>
<dbReference type="PROSITE" id="PS00061">
    <property type="entry name" value="ADH_SHORT"/>
    <property type="match status" value="1"/>
</dbReference>
<dbReference type="InterPro" id="IPR036291">
    <property type="entry name" value="NAD(P)-bd_dom_sf"/>
</dbReference>
<dbReference type="STRING" id="474950.SAMN05421771_1218"/>
<dbReference type="PANTHER" id="PTHR43976:SF16">
    <property type="entry name" value="SHORT-CHAIN DEHYDROGENASE_REDUCTASE FAMILY PROTEIN"/>
    <property type="match status" value="1"/>
</dbReference>
<evidence type="ECO:0000256" key="1">
    <source>
        <dbReference type="ARBA" id="ARBA00006484"/>
    </source>
</evidence>
<dbReference type="PANTHER" id="PTHR43976">
    <property type="entry name" value="SHORT CHAIN DEHYDROGENASE"/>
    <property type="match status" value="1"/>
</dbReference>
<comment type="similarity">
    <text evidence="1 3">Belongs to the short-chain dehydrogenases/reductases (SDR) family.</text>
</comment>
<protein>
    <submittedName>
        <fullName evidence="4">Short-chain dehydrogenase</fullName>
    </submittedName>
</protein>
<evidence type="ECO:0000313" key="5">
    <source>
        <dbReference type="Proteomes" id="UP000199024"/>
    </source>
</evidence>
<dbReference type="PRINTS" id="PR00081">
    <property type="entry name" value="GDHRDH"/>
</dbReference>
<dbReference type="OrthoDB" id="9775296at2"/>
<dbReference type="RefSeq" id="WP_089837542.1">
    <property type="nucleotide sequence ID" value="NZ_FOZL01000001.1"/>
</dbReference>
<dbReference type="EMBL" id="FOZL01000001">
    <property type="protein sequence ID" value="SFS06512.1"/>
    <property type="molecule type" value="Genomic_DNA"/>
</dbReference>
<evidence type="ECO:0000256" key="3">
    <source>
        <dbReference type="RuleBase" id="RU000363"/>
    </source>
</evidence>
<name>A0A1I6LTB3_9BACT</name>
<dbReference type="Pfam" id="PF00106">
    <property type="entry name" value="adh_short"/>
    <property type="match status" value="1"/>
</dbReference>
<evidence type="ECO:0000256" key="2">
    <source>
        <dbReference type="ARBA" id="ARBA00023002"/>
    </source>
</evidence>
<dbReference type="SUPFAM" id="SSF51735">
    <property type="entry name" value="NAD(P)-binding Rossmann-fold domains"/>
    <property type="match status" value="1"/>
</dbReference>
<dbReference type="PRINTS" id="PR00080">
    <property type="entry name" value="SDRFAMILY"/>
</dbReference>
<organism evidence="4 5">
    <name type="scientific">Granulicella pectinivorans</name>
    <dbReference type="NCBI Taxonomy" id="474950"/>
    <lineage>
        <taxon>Bacteria</taxon>
        <taxon>Pseudomonadati</taxon>
        <taxon>Acidobacteriota</taxon>
        <taxon>Terriglobia</taxon>
        <taxon>Terriglobales</taxon>
        <taxon>Acidobacteriaceae</taxon>
        <taxon>Granulicella</taxon>
    </lineage>
</organism>
<reference evidence="4 5" key="1">
    <citation type="submission" date="2016-10" db="EMBL/GenBank/DDBJ databases">
        <authorList>
            <person name="de Groot N.N."/>
        </authorList>
    </citation>
    <scope>NUCLEOTIDE SEQUENCE [LARGE SCALE GENOMIC DNA]</scope>
    <source>
        <strain evidence="4 5">DSM 21001</strain>
    </source>
</reference>
<dbReference type="AlphaFoldDB" id="A0A1I6LTB3"/>
<keyword evidence="2" id="KW-0560">Oxidoreductase</keyword>
<dbReference type="Proteomes" id="UP000199024">
    <property type="component" value="Unassembled WGS sequence"/>
</dbReference>
<accession>A0A1I6LTB3</accession>
<dbReference type="InterPro" id="IPR020904">
    <property type="entry name" value="Sc_DH/Rdtase_CS"/>
</dbReference>
<dbReference type="InterPro" id="IPR051911">
    <property type="entry name" value="SDR_oxidoreductase"/>
</dbReference>
<proteinExistence type="inferred from homology"/>
<dbReference type="Gene3D" id="3.40.50.720">
    <property type="entry name" value="NAD(P)-binding Rossmann-like Domain"/>
    <property type="match status" value="1"/>
</dbReference>
<dbReference type="InterPro" id="IPR002347">
    <property type="entry name" value="SDR_fam"/>
</dbReference>
<gene>
    <name evidence="4" type="ORF">SAMN05421771_1218</name>
</gene>
<sequence length="279" mass="29793">MSNAQQGKVWFITGASTGFGRLLTQHLLILGAKVVATARKPEVLADLAAPNLLALELDVTKPEQIAFAVEQALARFGHVDVLVNNAGYGVTGAFEEVSDDELQPMFATNVFGLIHVTKALLPQFRARRSGNILNLSSIGGLIGLPGWSMYNATKFAVEGMSEALGLELAPLGIHVTIVEPGPFRTDFLGRSGVEAAVQIPDYAETAGKTREYFQTQGGKQAGDPQKAIEAMVAAASAAEPPRHLLLGRLALERYRAKIKSVEADIAAWEETTLGADFPK</sequence>